<reference evidence="1" key="1">
    <citation type="journal article" date="2015" name="Nature">
        <title>Complex archaea that bridge the gap between prokaryotes and eukaryotes.</title>
        <authorList>
            <person name="Spang A."/>
            <person name="Saw J.H."/>
            <person name="Jorgensen S.L."/>
            <person name="Zaremba-Niedzwiedzka K."/>
            <person name="Martijn J."/>
            <person name="Lind A.E."/>
            <person name="van Eijk R."/>
            <person name="Schleper C."/>
            <person name="Guy L."/>
            <person name="Ettema T.J."/>
        </authorList>
    </citation>
    <scope>NUCLEOTIDE SEQUENCE</scope>
</reference>
<dbReference type="EMBL" id="LAZR01048165">
    <property type="protein sequence ID" value="KKK92551.1"/>
    <property type="molecule type" value="Genomic_DNA"/>
</dbReference>
<evidence type="ECO:0000313" key="1">
    <source>
        <dbReference type="EMBL" id="KKK92551.1"/>
    </source>
</evidence>
<protein>
    <submittedName>
        <fullName evidence="1">Uncharacterized protein</fullName>
    </submittedName>
</protein>
<organism evidence="1">
    <name type="scientific">marine sediment metagenome</name>
    <dbReference type="NCBI Taxonomy" id="412755"/>
    <lineage>
        <taxon>unclassified sequences</taxon>
        <taxon>metagenomes</taxon>
        <taxon>ecological metagenomes</taxon>
    </lineage>
</organism>
<sequence>MELIGKILNEWNEEWIDFIAENKTGLHDGTQRNNDNRLKDRINKIGKSPINPVSAIDNAGF</sequence>
<proteinExistence type="predicted"/>
<comment type="caution">
    <text evidence="1">The sequence shown here is derived from an EMBL/GenBank/DDBJ whole genome shotgun (WGS) entry which is preliminary data.</text>
</comment>
<gene>
    <name evidence="1" type="ORF">LCGC14_2701800</name>
</gene>
<accession>A0A0F9C7G0</accession>
<name>A0A0F9C7G0_9ZZZZ</name>
<dbReference type="AlphaFoldDB" id="A0A0F9C7G0"/>